<proteinExistence type="predicted"/>
<dbReference type="Proteomes" id="UP001265983">
    <property type="component" value="Unassembled WGS sequence"/>
</dbReference>
<dbReference type="InterPro" id="IPR053847">
    <property type="entry name" value="DUF6928"/>
</dbReference>
<accession>A0A6I8MDI7</accession>
<gene>
    <name evidence="2" type="ORF">FRC0190_00770</name>
    <name evidence="1" type="ORF">P8T80_04320</name>
</gene>
<dbReference type="RefSeq" id="WP_155872027.1">
    <property type="nucleotide sequence ID" value="NZ_CP168248.1"/>
</dbReference>
<name>A0A6I8MDI7_9CORY</name>
<dbReference type="Proteomes" id="UP000423525">
    <property type="component" value="Chromosome"/>
</dbReference>
<evidence type="ECO:0000313" key="3">
    <source>
        <dbReference type="Proteomes" id="UP000423525"/>
    </source>
</evidence>
<keyword evidence="4" id="KW-1185">Reference proteome</keyword>
<organism evidence="2 3">
    <name type="scientific">Corynebacterium rouxii</name>
    <dbReference type="NCBI Taxonomy" id="2719119"/>
    <lineage>
        <taxon>Bacteria</taxon>
        <taxon>Bacillati</taxon>
        <taxon>Actinomycetota</taxon>
        <taxon>Actinomycetes</taxon>
        <taxon>Mycobacteriales</taxon>
        <taxon>Corynebacteriaceae</taxon>
        <taxon>Corynebacterium</taxon>
    </lineage>
</organism>
<evidence type="ECO:0000313" key="1">
    <source>
        <dbReference type="EMBL" id="MDT9410609.1"/>
    </source>
</evidence>
<reference evidence="1 4" key="2">
    <citation type="submission" date="2023-03" db="EMBL/GenBank/DDBJ databases">
        <title>Whole genome sequence of the first Corynebacterium rouxii strains isolated in Brazil: a recent member of Corynebacterium diphtheriae complex.</title>
        <authorList>
            <person name="Vieira V."/>
            <person name="Ramos J.N."/>
            <person name="Araujo M.R.B."/>
            <person name="Baio P.V."/>
            <person name="Sant'Anna L.O."/>
            <person name="Veras J.F.C."/>
            <person name="Vieira E.M.D."/>
            <person name="Sousa M.A.B."/>
            <person name="Camargo C.H."/>
            <person name="Sacchi C.T."/>
            <person name="Campos K.R."/>
            <person name="Santos M.B.N."/>
            <person name="Bokermann S."/>
            <person name="Alvim L.B."/>
            <person name="Santos L.S."/>
            <person name="Mattos-Guaraldi A.L."/>
        </authorList>
    </citation>
    <scope>NUCLEOTIDE SEQUENCE [LARGE SCALE GENOMIC DNA]</scope>
    <source>
        <strain evidence="1 4">70862</strain>
    </source>
</reference>
<reference evidence="2 3" key="1">
    <citation type="submission" date="2019-11" db="EMBL/GenBank/DDBJ databases">
        <authorList>
            <person name="Brisse S."/>
        </authorList>
    </citation>
    <scope>NUCLEOTIDE SEQUENCE [LARGE SCALE GENOMIC DNA]</scope>
    <source>
        <strain evidence="2">FRC0190</strain>
    </source>
</reference>
<dbReference type="Pfam" id="PF21997">
    <property type="entry name" value="DUF6928"/>
    <property type="match status" value="1"/>
</dbReference>
<dbReference type="EMBL" id="JARUHM010000009">
    <property type="protein sequence ID" value="MDT9410609.1"/>
    <property type="molecule type" value="Genomic_DNA"/>
</dbReference>
<evidence type="ECO:0000313" key="4">
    <source>
        <dbReference type="Proteomes" id="UP001265983"/>
    </source>
</evidence>
<dbReference type="AlphaFoldDB" id="A0A6I8MDI7"/>
<dbReference type="KEGG" id="crf:FRC0190_00770"/>
<dbReference type="EMBL" id="LR738855">
    <property type="protein sequence ID" value="VZH84769.1"/>
    <property type="molecule type" value="Genomic_DNA"/>
</dbReference>
<protein>
    <submittedName>
        <fullName evidence="2">Uncharacterized protein</fullName>
    </submittedName>
</protein>
<evidence type="ECO:0000313" key="2">
    <source>
        <dbReference type="EMBL" id="VZH84769.1"/>
    </source>
</evidence>
<sequence>MENAPQHSAVVTLWFVTTAHPEAVIAASPRADRGFGRKLLAQMNSRWPITPIGQFSLNRSAQASPGEFYIAGFPGLSVIQTVITDARDISAIDSKLRGAIPAADVYAFAVNSESGLGAFAHWSGDTVKRAFSARRERVYEDTGLPEPFENAYWAGEKAEQIGGIALPFQPIDLVAEAQRHWLGFDIDAAQDINVVAYAIDGRPEPKLVTHPNKKKLSADRIAHQASAKLGLGESRRDYDDYEEHNDSTTEVELVRFADAAENTYRRTRRILSVASDVAVKKYRAFIHVLRHTDKPSSD</sequence>